<evidence type="ECO:0000256" key="9">
    <source>
        <dbReference type="SAM" id="MobiDB-lite"/>
    </source>
</evidence>
<dbReference type="FunFam" id="3.90.700.10:FF:000002">
    <property type="entry name" value="L-aspartate oxidase"/>
    <property type="match status" value="1"/>
</dbReference>
<feature type="domain" description="FAD-dependent oxidoreductase 2 FAD-binding" evidence="10">
    <location>
        <begin position="10"/>
        <end position="362"/>
    </location>
</feature>
<feature type="region of interest" description="Disordered" evidence="9">
    <location>
        <begin position="1"/>
        <end position="24"/>
    </location>
</feature>
<name>M1QCD2_9ZZZZ</name>
<evidence type="ECO:0000256" key="1">
    <source>
        <dbReference type="ARBA" id="ARBA00001974"/>
    </source>
</evidence>
<evidence type="ECO:0000256" key="6">
    <source>
        <dbReference type="ARBA" id="ARBA00022642"/>
    </source>
</evidence>
<dbReference type="EC" id="1.4.3.16" evidence="4"/>
<dbReference type="PANTHER" id="PTHR42716">
    <property type="entry name" value="L-ASPARTATE OXIDASE"/>
    <property type="match status" value="1"/>
</dbReference>
<evidence type="ECO:0000259" key="10">
    <source>
        <dbReference type="Pfam" id="PF00890"/>
    </source>
</evidence>
<dbReference type="GO" id="GO:0008734">
    <property type="term" value="F:L-aspartate oxidase activity"/>
    <property type="evidence" value="ECO:0007669"/>
    <property type="project" value="UniProtKB-EC"/>
</dbReference>
<sequence length="493" mass="55312">MITAGTNLDNGNTPQAQGGIIFNENDDSPELLQKDIYTAGWNCNYKKAVKHISQKGSDVVREILLDKLQIAFEKDRNGKLKLTREGGHSTPRILYCADYTGRSIIDGYIKKINNSPNINVITNRTAVDLLTSHHQSTSLEFQYQLNNQCLGAYVFNQYTREVETIMADFTILATGGVGQIFLHTTNSNSSIGSGVTMAHRSGAKTMNSEFVQFHPTALFQRGGQQFLISETVRGEGAKFIRMDGKPFMKEYDSRGDLAPRDIVTRATIQEMLKTGDDFVYLDAANYISKDLPTRFPTIYNKCLELGIDINKDPIPVVPAAHFFCGGILVDMEGKTTLNRLYAIGECSCTGVHGANRLASTSLLEGVLWGKQAAESIHYKIQKKNQLSKKLMESIPDWTHVGNDENEDPALITQDWLTIKNTMWNYVGIVRTSSRLRRAVEDFANLSKRLYEFYRNTPISKELIQLFHGCQTAILITHAARMNKKSQGCHYRPE</sequence>
<evidence type="ECO:0000256" key="8">
    <source>
        <dbReference type="ARBA" id="ARBA00023002"/>
    </source>
</evidence>
<feature type="compositionally biased region" description="Polar residues" evidence="9">
    <location>
        <begin position="1"/>
        <end position="16"/>
    </location>
</feature>
<keyword evidence="8" id="KW-0560">Oxidoreductase</keyword>
<keyword evidence="6" id="KW-0662">Pyridine nucleotide biosynthesis</keyword>
<accession>M1QCD2</accession>
<dbReference type="UniPathway" id="UPA00253">
    <property type="reaction ID" value="UER00326"/>
</dbReference>
<evidence type="ECO:0000256" key="7">
    <source>
        <dbReference type="ARBA" id="ARBA00022827"/>
    </source>
</evidence>
<dbReference type="Gene3D" id="3.50.50.60">
    <property type="entry name" value="FAD/NAD(P)-binding domain"/>
    <property type="match status" value="1"/>
</dbReference>
<evidence type="ECO:0000256" key="3">
    <source>
        <dbReference type="ARBA" id="ARBA00008562"/>
    </source>
</evidence>
<dbReference type="SUPFAM" id="SSF51905">
    <property type="entry name" value="FAD/NAD(P)-binding domain"/>
    <property type="match status" value="1"/>
</dbReference>
<evidence type="ECO:0000256" key="4">
    <source>
        <dbReference type="ARBA" id="ARBA00012173"/>
    </source>
</evidence>
<evidence type="ECO:0000313" key="12">
    <source>
        <dbReference type="EMBL" id="AGF93678.1"/>
    </source>
</evidence>
<dbReference type="AlphaFoldDB" id="M1QCD2"/>
<dbReference type="InterPro" id="IPR027477">
    <property type="entry name" value="Succ_DH/fumarate_Rdtase_cat_sf"/>
</dbReference>
<dbReference type="InterPro" id="IPR015939">
    <property type="entry name" value="Fum_Rdtase/Succ_DH_flav-like_C"/>
</dbReference>
<dbReference type="GO" id="GO:0034628">
    <property type="term" value="P:'de novo' NAD+ biosynthetic process from L-aspartate"/>
    <property type="evidence" value="ECO:0007669"/>
    <property type="project" value="TreeGrafter"/>
</dbReference>
<dbReference type="InterPro" id="IPR037099">
    <property type="entry name" value="Fum_R/Succ_DH_flav-like_C_sf"/>
</dbReference>
<dbReference type="PANTHER" id="PTHR42716:SF2">
    <property type="entry name" value="L-ASPARTATE OXIDASE, CHLOROPLASTIC"/>
    <property type="match status" value="1"/>
</dbReference>
<dbReference type="EMBL" id="JX684102">
    <property type="protein sequence ID" value="AGF93678.1"/>
    <property type="molecule type" value="Genomic_DNA"/>
</dbReference>
<keyword evidence="7" id="KW-0274">FAD</keyword>
<dbReference type="Pfam" id="PF02910">
    <property type="entry name" value="Succ_DH_flav_C"/>
    <property type="match status" value="1"/>
</dbReference>
<organism evidence="12">
    <name type="scientific">uncultured organism</name>
    <dbReference type="NCBI Taxonomy" id="155900"/>
    <lineage>
        <taxon>unclassified sequences</taxon>
        <taxon>environmental samples</taxon>
    </lineage>
</organism>
<dbReference type="Gene3D" id="1.20.58.100">
    <property type="entry name" value="Fumarate reductase/succinate dehydrogenase flavoprotein-like, C-terminal domain"/>
    <property type="match status" value="1"/>
</dbReference>
<feature type="domain" description="Fumarate reductase/succinate dehydrogenase flavoprotein-like C-terminal" evidence="11">
    <location>
        <begin position="418"/>
        <end position="493"/>
    </location>
</feature>
<dbReference type="Gene3D" id="3.90.700.10">
    <property type="entry name" value="Succinate dehydrogenase/fumarate reductase flavoprotein, catalytic domain"/>
    <property type="match status" value="1"/>
</dbReference>
<comment type="pathway">
    <text evidence="2">Cofactor biosynthesis; NAD(+) biosynthesis; iminoaspartate from L-aspartate (oxidase route): step 1/1.</text>
</comment>
<dbReference type="InterPro" id="IPR003953">
    <property type="entry name" value="FAD-dep_OxRdtase_2_FAD-bd"/>
</dbReference>
<keyword evidence="5" id="KW-0285">Flavoprotein</keyword>
<evidence type="ECO:0000256" key="2">
    <source>
        <dbReference type="ARBA" id="ARBA00004950"/>
    </source>
</evidence>
<dbReference type="InterPro" id="IPR036188">
    <property type="entry name" value="FAD/NAD-bd_sf"/>
</dbReference>
<dbReference type="SUPFAM" id="SSF56425">
    <property type="entry name" value="Succinate dehydrogenase/fumarate reductase flavoprotein, catalytic domain"/>
    <property type="match status" value="1"/>
</dbReference>
<protein>
    <recommendedName>
        <fullName evidence="4">L-aspartate oxidase</fullName>
        <ecNumber evidence="4">1.4.3.16</ecNumber>
    </recommendedName>
</protein>
<dbReference type="Pfam" id="PF00890">
    <property type="entry name" value="FAD_binding_2"/>
    <property type="match status" value="1"/>
</dbReference>
<reference evidence="12" key="1">
    <citation type="journal article" date="2013" name="Syst. Appl. Microbiol.">
        <title>New insights into the archaeal diversity of a hypersaline microbial mat obtained by a metagenomic approach.</title>
        <authorList>
            <person name="Lopez-Lopez A."/>
            <person name="Richter M."/>
            <person name="Pena A."/>
            <person name="Tamames J."/>
            <person name="Rossello-Mora R."/>
        </authorList>
    </citation>
    <scope>NUCLEOTIDE SEQUENCE</scope>
</reference>
<evidence type="ECO:0000259" key="11">
    <source>
        <dbReference type="Pfam" id="PF02910"/>
    </source>
</evidence>
<dbReference type="InterPro" id="IPR005288">
    <property type="entry name" value="NadB"/>
</dbReference>
<proteinExistence type="inferred from homology"/>
<dbReference type="SUPFAM" id="SSF46977">
    <property type="entry name" value="Succinate dehydrogenase/fumarate reductase flavoprotein C-terminal domain"/>
    <property type="match status" value="1"/>
</dbReference>
<gene>
    <name evidence="12" type="ORF">FLSS-16_0019</name>
</gene>
<evidence type="ECO:0000256" key="5">
    <source>
        <dbReference type="ARBA" id="ARBA00022630"/>
    </source>
</evidence>
<comment type="cofactor">
    <cofactor evidence="1">
        <name>FAD</name>
        <dbReference type="ChEBI" id="CHEBI:57692"/>
    </cofactor>
</comment>
<comment type="similarity">
    <text evidence="3">Belongs to the FAD-dependent oxidoreductase 2 family. NadB subfamily.</text>
</comment>